<feature type="region of interest" description="Disordered" evidence="1">
    <location>
        <begin position="924"/>
        <end position="971"/>
    </location>
</feature>
<dbReference type="EMBL" id="CAJNOR010000366">
    <property type="protein sequence ID" value="CAF0892666.1"/>
    <property type="molecule type" value="Genomic_DNA"/>
</dbReference>
<evidence type="ECO:0000313" key="7">
    <source>
        <dbReference type="Proteomes" id="UP000663852"/>
    </source>
</evidence>
<keyword evidence="2" id="KW-0812">Transmembrane</keyword>
<dbReference type="PANTHER" id="PTHR21115:SF0">
    <property type="entry name" value="GH06117P-RELATED"/>
    <property type="match status" value="1"/>
</dbReference>
<dbReference type="OrthoDB" id="6512497at2759"/>
<accession>A0A815DCA3</accession>
<dbReference type="PANTHER" id="PTHR21115">
    <property type="entry name" value="GH06117P-RELATED"/>
    <property type="match status" value="1"/>
</dbReference>
<comment type="caution">
    <text evidence="5">The sequence shown here is derived from an EMBL/GenBank/DDBJ whole genome shotgun (WGS) entry which is preliminary data.</text>
</comment>
<sequence length="971" mass="107467">MEKKLEPSERYLNDWDTKLTDDWIEYAKTVQTSHCRNINANERGAKYSENMIHKIDELVLMHAFGASAKKGPPHSDIRINFNSPQRRVAEKIRKMILKYGKNQDSADGKSYVTIQVISITMMLVDCPDESKQKKSDGNETSENNTPSVAQIAVFRVVTQNNTFCFIDHTGRYYESWNDYLGNNKLPRCKMCYPENGVYKMVEQSSNNVDENNNEETFTLDLQLSESISCTTGKRFTAGALTVVSYLGLAAGVVSIVAAPFTGGASMGAYATYATVTAGWVSFGCMMVGGAANLGSLWDKFWHDESCRTEIASLAMSLLHYGVARYNTRMIDKLKYKVPVTRTELILMTALNCTRFAVDSVMFGITFARLIRKACTEGISSITPTELVQFSMSAYFFGKTVFEPKTGYGIIKEAQQRYVMLEKRSTIEDAGAQKKFDEFVDPEKKRFGDDSAMQTVKDDWKGITCSQEVCDELNGNGDLIRNINGIEDLNQFFLEVSDTNSTLSMTNDGKIMVNEQFKTDGKKLNDFGETKGGVNERRRTLLEGTALIRQAKADQASASGSQHKSQMDSANGNFKKGEDMLKTLLEPPEPTCNAFVGFFKRVLAPITGKTESKPSVMESVQSMMKCDPTTVGSVTNITATPPTGTGSVTSAATTRPGLTSSIKNKAKEISDMVDSALVPVSKIAAAATTVTMTTEKATNAFKSVVDAKDKIYNMMKPQGQRCANSGTSNESHQTSREMQGNQSGEQRQHSTSNSASSSQVQNNRQGDDDQGRRQTSSPHQTNRSRPGSREPRTSRSAGNQDSSRSFNGNVDSVKEANMEIATAIIKCLENQTGSSEVPANARNDIIKRLQQLTMFNQFYCKCTSESGVVQVDFEFEGISGGRNDWQLTITIDVDMPLDDGPRMNYKVRINTRKVQVGHAYLPEGHLDIGRPGTNDDDQLQDIEKEAGNKGFDREQGGGSMRWKFSEKKLRRS</sequence>
<gene>
    <name evidence="5" type="ORF">EDS130_LOCUS30372</name>
    <name evidence="4" type="ORF">XAT740_LOCUS7595</name>
</gene>
<keyword evidence="2" id="KW-0472">Membrane</keyword>
<proteinExistence type="predicted"/>
<reference evidence="5" key="1">
    <citation type="submission" date="2021-02" db="EMBL/GenBank/DDBJ databases">
        <authorList>
            <person name="Nowell W R."/>
        </authorList>
    </citation>
    <scope>NUCLEOTIDE SEQUENCE</scope>
</reference>
<evidence type="ECO:0000259" key="3">
    <source>
        <dbReference type="Pfam" id="PF16013"/>
    </source>
</evidence>
<evidence type="ECO:0000313" key="4">
    <source>
        <dbReference type="EMBL" id="CAF0892666.1"/>
    </source>
</evidence>
<feature type="compositionally biased region" description="Basic and acidic residues" evidence="1">
    <location>
        <begin position="962"/>
        <end position="971"/>
    </location>
</feature>
<evidence type="ECO:0000313" key="6">
    <source>
        <dbReference type="Proteomes" id="UP000663828"/>
    </source>
</evidence>
<feature type="transmembrane region" description="Helical" evidence="2">
    <location>
        <begin position="235"/>
        <end position="257"/>
    </location>
</feature>
<feature type="compositionally biased region" description="Polar residues" evidence="1">
    <location>
        <begin position="772"/>
        <end position="784"/>
    </location>
</feature>
<feature type="compositionally biased region" description="Polar residues" evidence="1">
    <location>
        <begin position="793"/>
        <end position="809"/>
    </location>
</feature>
<feature type="compositionally biased region" description="Polar residues" evidence="1">
    <location>
        <begin position="720"/>
        <end position="744"/>
    </location>
</feature>
<dbReference type="Pfam" id="PF16013">
    <property type="entry name" value="DUF4781"/>
    <property type="match status" value="1"/>
</dbReference>
<protein>
    <recommendedName>
        <fullName evidence="3">DUF4781 domain-containing protein</fullName>
    </recommendedName>
</protein>
<name>A0A815DCA3_ADIRI</name>
<organism evidence="5 7">
    <name type="scientific">Adineta ricciae</name>
    <name type="common">Rotifer</name>
    <dbReference type="NCBI Taxonomy" id="249248"/>
    <lineage>
        <taxon>Eukaryota</taxon>
        <taxon>Metazoa</taxon>
        <taxon>Spiralia</taxon>
        <taxon>Gnathifera</taxon>
        <taxon>Rotifera</taxon>
        <taxon>Eurotatoria</taxon>
        <taxon>Bdelloidea</taxon>
        <taxon>Adinetida</taxon>
        <taxon>Adinetidae</taxon>
        <taxon>Adineta</taxon>
    </lineage>
</organism>
<dbReference type="Proteomes" id="UP000663828">
    <property type="component" value="Unassembled WGS sequence"/>
</dbReference>
<dbReference type="InterPro" id="IPR031962">
    <property type="entry name" value="DUF4781"/>
</dbReference>
<dbReference type="Proteomes" id="UP000663852">
    <property type="component" value="Unassembled WGS sequence"/>
</dbReference>
<evidence type="ECO:0000313" key="5">
    <source>
        <dbReference type="EMBL" id="CAF1296472.1"/>
    </source>
</evidence>
<feature type="transmembrane region" description="Helical" evidence="2">
    <location>
        <begin position="269"/>
        <end position="290"/>
    </location>
</feature>
<feature type="domain" description="DUF4781" evidence="3">
    <location>
        <begin position="159"/>
        <end position="456"/>
    </location>
</feature>
<feature type="compositionally biased region" description="Basic and acidic residues" evidence="1">
    <location>
        <begin position="940"/>
        <end position="954"/>
    </location>
</feature>
<keyword evidence="6" id="KW-1185">Reference proteome</keyword>
<evidence type="ECO:0000256" key="1">
    <source>
        <dbReference type="SAM" id="MobiDB-lite"/>
    </source>
</evidence>
<evidence type="ECO:0000256" key="2">
    <source>
        <dbReference type="SAM" id="Phobius"/>
    </source>
</evidence>
<feature type="compositionally biased region" description="Low complexity" evidence="1">
    <location>
        <begin position="748"/>
        <end position="763"/>
    </location>
</feature>
<dbReference type="AlphaFoldDB" id="A0A815DCA3"/>
<dbReference type="EMBL" id="CAJNOJ010000212">
    <property type="protein sequence ID" value="CAF1296472.1"/>
    <property type="molecule type" value="Genomic_DNA"/>
</dbReference>
<keyword evidence="2" id="KW-1133">Transmembrane helix</keyword>
<feature type="region of interest" description="Disordered" evidence="1">
    <location>
        <begin position="715"/>
        <end position="809"/>
    </location>
</feature>